<feature type="non-terminal residue" evidence="8">
    <location>
        <position position="266"/>
    </location>
</feature>
<reference evidence="8" key="1">
    <citation type="journal article" date="2023" name="PLoS Negl. Trop. Dis.">
        <title>A genome sequence for Biomphalaria pfeifferi, the major vector snail for the human-infecting parasite Schistosoma mansoni.</title>
        <authorList>
            <person name="Bu L."/>
            <person name="Lu L."/>
            <person name="Laidemitt M.R."/>
            <person name="Zhang S.M."/>
            <person name="Mutuku M."/>
            <person name="Mkoji G."/>
            <person name="Steinauer M."/>
            <person name="Loker E.S."/>
        </authorList>
    </citation>
    <scope>NUCLEOTIDE SEQUENCE</scope>
    <source>
        <strain evidence="8">KasaAsao</strain>
    </source>
</reference>
<dbReference type="SUPFAM" id="SSF52743">
    <property type="entry name" value="Subtilisin-like"/>
    <property type="match status" value="1"/>
</dbReference>
<dbReference type="InterPro" id="IPR032815">
    <property type="entry name" value="S8_pro-domain"/>
</dbReference>
<evidence type="ECO:0000256" key="4">
    <source>
        <dbReference type="ARBA" id="ARBA00022825"/>
    </source>
</evidence>
<evidence type="ECO:0000313" key="8">
    <source>
        <dbReference type="EMBL" id="KAK0056972.1"/>
    </source>
</evidence>
<dbReference type="PROSITE" id="PS00136">
    <property type="entry name" value="SUBTILASE_ASP"/>
    <property type="match status" value="1"/>
</dbReference>
<dbReference type="InterPro" id="IPR038466">
    <property type="entry name" value="S8_pro-domain_sf"/>
</dbReference>
<protein>
    <submittedName>
        <fullName evidence="8">Prf</fullName>
    </submittedName>
</protein>
<proteinExistence type="inferred from homology"/>
<keyword evidence="4" id="KW-0720">Serine protease</keyword>
<dbReference type="PROSITE" id="PS51892">
    <property type="entry name" value="SUBTILASE"/>
    <property type="match status" value="1"/>
</dbReference>
<feature type="domain" description="Peptidase S8/S53" evidence="6">
    <location>
        <begin position="129"/>
        <end position="256"/>
    </location>
</feature>
<keyword evidence="9" id="KW-1185">Reference proteome</keyword>
<dbReference type="InterPro" id="IPR015500">
    <property type="entry name" value="Peptidase_S8_subtilisin-rel"/>
</dbReference>
<dbReference type="PRINTS" id="PR00723">
    <property type="entry name" value="SUBTILISIN"/>
</dbReference>
<evidence type="ECO:0000256" key="1">
    <source>
        <dbReference type="ARBA" id="ARBA00005325"/>
    </source>
</evidence>
<dbReference type="GO" id="GO:0016020">
    <property type="term" value="C:membrane"/>
    <property type="evidence" value="ECO:0007669"/>
    <property type="project" value="TreeGrafter"/>
</dbReference>
<name>A0AAD8F9R5_BIOPF</name>
<dbReference type="InterPro" id="IPR000209">
    <property type="entry name" value="Peptidase_S8/S53_dom"/>
</dbReference>
<comment type="caution">
    <text evidence="8">The sequence shown here is derived from an EMBL/GenBank/DDBJ whole genome shotgun (WGS) entry which is preliminary data.</text>
</comment>
<dbReference type="InterPro" id="IPR022398">
    <property type="entry name" value="Peptidase_S8_His-AS"/>
</dbReference>
<dbReference type="InterPro" id="IPR034182">
    <property type="entry name" value="Kexin/furin"/>
</dbReference>
<evidence type="ECO:0000256" key="2">
    <source>
        <dbReference type="ARBA" id="ARBA00022670"/>
    </source>
</evidence>
<dbReference type="PANTHER" id="PTHR42884">
    <property type="entry name" value="PROPROTEIN CONVERTASE SUBTILISIN/KEXIN-RELATED"/>
    <property type="match status" value="1"/>
</dbReference>
<dbReference type="AlphaFoldDB" id="A0AAD8F9R5"/>
<evidence type="ECO:0000256" key="5">
    <source>
        <dbReference type="PROSITE-ProRule" id="PRU01240"/>
    </source>
</evidence>
<dbReference type="Proteomes" id="UP001233172">
    <property type="component" value="Unassembled WGS sequence"/>
</dbReference>
<dbReference type="PANTHER" id="PTHR42884:SF13">
    <property type="entry name" value="NEUROENDOCRINE CONVERTASE 2"/>
    <property type="match status" value="1"/>
</dbReference>
<dbReference type="Pfam" id="PF00082">
    <property type="entry name" value="Peptidase_S8"/>
    <property type="match status" value="1"/>
</dbReference>
<dbReference type="InterPro" id="IPR023827">
    <property type="entry name" value="Peptidase_S8_Asp-AS"/>
</dbReference>
<feature type="non-terminal residue" evidence="8">
    <location>
        <position position="1"/>
    </location>
</feature>
<evidence type="ECO:0000259" key="7">
    <source>
        <dbReference type="Pfam" id="PF16470"/>
    </source>
</evidence>
<dbReference type="Gene3D" id="3.40.50.200">
    <property type="entry name" value="Peptidase S8/S53 domain"/>
    <property type="match status" value="1"/>
</dbReference>
<dbReference type="CDD" id="cd04059">
    <property type="entry name" value="Peptidases_S8_Protein_convertases_Kexins_Furin-like"/>
    <property type="match status" value="1"/>
</dbReference>
<dbReference type="Pfam" id="PF16470">
    <property type="entry name" value="S8_pro-domain"/>
    <property type="match status" value="1"/>
</dbReference>
<dbReference type="GO" id="GO:0005615">
    <property type="term" value="C:extracellular space"/>
    <property type="evidence" value="ECO:0007669"/>
    <property type="project" value="TreeGrafter"/>
</dbReference>
<evidence type="ECO:0000259" key="6">
    <source>
        <dbReference type="Pfam" id="PF00082"/>
    </source>
</evidence>
<gene>
    <name evidence="8" type="ORF">Bpfe_013624</name>
</gene>
<sequence>FLGSKSEFHFVHTGVAHARTKRSISHTRQLRGHPEVKSALQQSGYRRIKRGYKNVKQLLESHKLAAPLKAKPTLPSIKDDVSKVAEPKLKLPNDPDFAKQWYLRNTGQSGGVKGLDLNVMAAWDMGYSGAGVTTAIMDDGIDYLHEDLKHNYHADASYDFSSNDPYPYPRYTDTWFNSHGTRCAGEVAAAKDNGVCGVGVAFGSKVAGLRMLDQPFMTDLIEANAMGHMPNVIDIYSASWGPTDDGKTVDGPRNLTMRAIVNGVNN</sequence>
<organism evidence="8 9">
    <name type="scientific">Biomphalaria pfeifferi</name>
    <name type="common">Bloodfluke planorb</name>
    <name type="synonym">Freshwater snail</name>
    <dbReference type="NCBI Taxonomy" id="112525"/>
    <lineage>
        <taxon>Eukaryota</taxon>
        <taxon>Metazoa</taxon>
        <taxon>Spiralia</taxon>
        <taxon>Lophotrochozoa</taxon>
        <taxon>Mollusca</taxon>
        <taxon>Gastropoda</taxon>
        <taxon>Heterobranchia</taxon>
        <taxon>Euthyneura</taxon>
        <taxon>Panpulmonata</taxon>
        <taxon>Hygrophila</taxon>
        <taxon>Lymnaeoidea</taxon>
        <taxon>Planorbidae</taxon>
        <taxon>Biomphalaria</taxon>
    </lineage>
</organism>
<dbReference type="Gene3D" id="3.30.70.850">
    <property type="entry name" value="Peptidase S8, pro-domain"/>
    <property type="match status" value="1"/>
</dbReference>
<comment type="similarity">
    <text evidence="1">Belongs to the peptidase S8 family. Furin subfamily.</text>
</comment>
<feature type="domain" description="Peptidase S8 pro-domain" evidence="7">
    <location>
        <begin position="3"/>
        <end position="50"/>
    </location>
</feature>
<dbReference type="GO" id="GO:0004252">
    <property type="term" value="F:serine-type endopeptidase activity"/>
    <property type="evidence" value="ECO:0007669"/>
    <property type="project" value="InterPro"/>
</dbReference>
<dbReference type="EMBL" id="JASAOG010000058">
    <property type="protein sequence ID" value="KAK0056972.1"/>
    <property type="molecule type" value="Genomic_DNA"/>
</dbReference>
<evidence type="ECO:0000313" key="9">
    <source>
        <dbReference type="Proteomes" id="UP001233172"/>
    </source>
</evidence>
<evidence type="ECO:0000256" key="3">
    <source>
        <dbReference type="ARBA" id="ARBA00022801"/>
    </source>
</evidence>
<dbReference type="InterPro" id="IPR036852">
    <property type="entry name" value="Peptidase_S8/S53_dom_sf"/>
</dbReference>
<dbReference type="GO" id="GO:0016486">
    <property type="term" value="P:peptide hormone processing"/>
    <property type="evidence" value="ECO:0007669"/>
    <property type="project" value="TreeGrafter"/>
</dbReference>
<reference evidence="8" key="2">
    <citation type="submission" date="2023-04" db="EMBL/GenBank/DDBJ databases">
        <authorList>
            <person name="Bu L."/>
            <person name="Lu L."/>
            <person name="Laidemitt M.R."/>
            <person name="Zhang S.M."/>
            <person name="Mutuku M."/>
            <person name="Mkoji G."/>
            <person name="Steinauer M."/>
            <person name="Loker E.S."/>
        </authorList>
    </citation>
    <scope>NUCLEOTIDE SEQUENCE</scope>
    <source>
        <strain evidence="8">KasaAsao</strain>
        <tissue evidence="8">Whole Snail</tissue>
    </source>
</reference>
<comment type="caution">
    <text evidence="5">Lacks conserved residue(s) required for the propagation of feature annotation.</text>
</comment>
<dbReference type="GO" id="GO:0043005">
    <property type="term" value="C:neuron projection"/>
    <property type="evidence" value="ECO:0007669"/>
    <property type="project" value="TreeGrafter"/>
</dbReference>
<accession>A0AAD8F9R5</accession>
<keyword evidence="3" id="KW-0378">Hydrolase</keyword>
<keyword evidence="2" id="KW-0645">Protease</keyword>
<dbReference type="PROSITE" id="PS00137">
    <property type="entry name" value="SUBTILASE_HIS"/>
    <property type="match status" value="1"/>
</dbReference>
<dbReference type="SUPFAM" id="SSF54897">
    <property type="entry name" value="Protease propeptides/inhibitors"/>
    <property type="match status" value="1"/>
</dbReference>